<evidence type="ECO:0000259" key="7">
    <source>
        <dbReference type="PROSITE" id="PS50850"/>
    </source>
</evidence>
<gene>
    <name evidence="8" type="ORF">I303_08329</name>
    <name evidence="9" type="ORF">I303_106412</name>
</gene>
<dbReference type="EMBL" id="KI894037">
    <property type="protein sequence ID" value="OBR81559.1"/>
    <property type="molecule type" value="Genomic_DNA"/>
</dbReference>
<feature type="domain" description="Major facilitator superfamily (MFS) profile" evidence="7">
    <location>
        <begin position="71"/>
        <end position="484"/>
    </location>
</feature>
<dbReference type="AlphaFoldDB" id="A0A1A5ZUS6"/>
<reference evidence="9" key="3">
    <citation type="submission" date="2024-02" db="EMBL/GenBank/DDBJ databases">
        <title>Comparative genomics of Cryptococcus and Kwoniella reveals pathogenesis evolution and contrasting modes of karyotype evolution via chromosome fusion or intercentromeric recombination.</title>
        <authorList>
            <person name="Coelho M.A."/>
            <person name="David-Palma M."/>
            <person name="Shea T."/>
            <person name="Bowers K."/>
            <person name="McGinley-Smith S."/>
            <person name="Mohammad A.W."/>
            <person name="Gnirke A."/>
            <person name="Yurkov A.M."/>
            <person name="Nowrousian M."/>
            <person name="Sun S."/>
            <person name="Cuomo C.A."/>
            <person name="Heitman J."/>
        </authorList>
    </citation>
    <scope>NUCLEOTIDE SEQUENCE</scope>
    <source>
        <strain evidence="9">CBS 10117</strain>
    </source>
</reference>
<dbReference type="InterPro" id="IPR011701">
    <property type="entry name" value="MFS"/>
</dbReference>
<dbReference type="VEuPathDB" id="FungiDB:I303_08329"/>
<dbReference type="Gene3D" id="1.20.1250.20">
    <property type="entry name" value="MFS general substrate transporter like domains"/>
    <property type="match status" value="2"/>
</dbReference>
<keyword evidence="5 6" id="KW-0472">Membrane</keyword>
<evidence type="ECO:0000256" key="3">
    <source>
        <dbReference type="ARBA" id="ARBA00022692"/>
    </source>
</evidence>
<dbReference type="OrthoDB" id="2985014at2759"/>
<dbReference type="FunFam" id="1.20.1250.20:FF:000057">
    <property type="entry name" value="MFS general substrate transporter"/>
    <property type="match status" value="1"/>
</dbReference>
<dbReference type="EMBL" id="CP144537">
    <property type="protein sequence ID" value="WWC63807.1"/>
    <property type="molecule type" value="Genomic_DNA"/>
</dbReference>
<feature type="transmembrane region" description="Helical" evidence="6">
    <location>
        <begin position="198"/>
        <end position="219"/>
    </location>
</feature>
<evidence type="ECO:0000256" key="4">
    <source>
        <dbReference type="ARBA" id="ARBA00022989"/>
    </source>
</evidence>
<dbReference type="KEGG" id="kdj:28972028"/>
<name>A0A1A5ZUS6_9TREE</name>
<evidence type="ECO:0000256" key="6">
    <source>
        <dbReference type="SAM" id="Phobius"/>
    </source>
</evidence>
<evidence type="ECO:0000313" key="10">
    <source>
        <dbReference type="Proteomes" id="UP000078595"/>
    </source>
</evidence>
<keyword evidence="3 6" id="KW-0812">Transmembrane</keyword>
<dbReference type="GO" id="GO:0016020">
    <property type="term" value="C:membrane"/>
    <property type="evidence" value="ECO:0007669"/>
    <property type="project" value="UniProtKB-SubCell"/>
</dbReference>
<proteinExistence type="predicted"/>
<evidence type="ECO:0000256" key="1">
    <source>
        <dbReference type="ARBA" id="ARBA00004141"/>
    </source>
</evidence>
<feature type="transmembrane region" description="Helical" evidence="6">
    <location>
        <begin position="455"/>
        <end position="475"/>
    </location>
</feature>
<protein>
    <submittedName>
        <fullName evidence="8">Nicotinamide mononucleotide permease</fullName>
    </submittedName>
</protein>
<comment type="subcellular location">
    <subcellularLocation>
        <location evidence="1">Membrane</location>
        <topology evidence="1">Multi-pass membrane protein</topology>
    </subcellularLocation>
</comment>
<organism evidence="8">
    <name type="scientific">Kwoniella dejecticola CBS 10117</name>
    <dbReference type="NCBI Taxonomy" id="1296121"/>
    <lineage>
        <taxon>Eukaryota</taxon>
        <taxon>Fungi</taxon>
        <taxon>Dikarya</taxon>
        <taxon>Basidiomycota</taxon>
        <taxon>Agaricomycotina</taxon>
        <taxon>Tremellomycetes</taxon>
        <taxon>Tremellales</taxon>
        <taxon>Cryptococcaceae</taxon>
        <taxon>Kwoniella</taxon>
    </lineage>
</organism>
<dbReference type="PANTHER" id="PTHR43791:SF23">
    <property type="entry name" value="MAJOR FACILITATOR SUPERFAMILY (MFS) PROFILE DOMAIN-CONTAINING PROTEIN"/>
    <property type="match status" value="1"/>
</dbReference>
<feature type="transmembrane region" description="Helical" evidence="6">
    <location>
        <begin position="104"/>
        <end position="124"/>
    </location>
</feature>
<dbReference type="PROSITE" id="PS50850">
    <property type="entry name" value="MFS"/>
    <property type="match status" value="1"/>
</dbReference>
<sequence length="515" mass="57295">MDPAPPVSNNEAIRAVVSNEKDLDLHHAETRDEKVAENERQRIMPEGLRAMSEEDRNALEKKIVRKIDLVIMPIVAILYILNFLDRANLGAAKLQGIMTDLHLSTQQFAACISLLYVGYLPFQIPSNLIIARVSRPGLYICIAVITWGAISLCTAAVHNFSQLVGVRVVLGAVEAIFFPGVIYFLSAWYTRPELGKRLATLFMGQQLGNAFGGLIAAGVLKLDGRNGLRGWRWLFIVEGSVTVGFGIIFAFFLPEYPINAKRLLNPVERDLAVWRLEQEAGAAEGHDDTGTWEGFRMALRDPKIWTLVLVNFWSQGMGSIINFFPTVVQSLGYNSIDTLLLTAPPYIFAIFVFYGLTWLVDRNNKIYITLMCMLAVSVVAFVIAIATLNIGARYFAMMLIPSTAVGPQIFLIKTINIHVARPYKKRAAAVAMVNSIGGLANLWTSYLYYAPPHLYAAFGANFGMAIAMMLILTAYRWHVRRENKMLDAGGAQALKAMKNGVSQQQMDLGWRYVGY</sequence>
<dbReference type="Proteomes" id="UP000078595">
    <property type="component" value="Chromosome 8"/>
</dbReference>
<dbReference type="RefSeq" id="XP_018259401.1">
    <property type="nucleotide sequence ID" value="XM_018411589.1"/>
</dbReference>
<dbReference type="GO" id="GO:0022857">
    <property type="term" value="F:transmembrane transporter activity"/>
    <property type="evidence" value="ECO:0007669"/>
    <property type="project" value="InterPro"/>
</dbReference>
<evidence type="ECO:0000256" key="2">
    <source>
        <dbReference type="ARBA" id="ARBA00022448"/>
    </source>
</evidence>
<keyword evidence="2" id="KW-0813">Transport</keyword>
<feature type="transmembrane region" description="Helical" evidence="6">
    <location>
        <begin position="367"/>
        <end position="388"/>
    </location>
</feature>
<accession>A0A1A5ZUS6</accession>
<evidence type="ECO:0000313" key="9">
    <source>
        <dbReference type="EMBL" id="WWC63807.1"/>
    </source>
</evidence>
<dbReference type="InterPro" id="IPR036259">
    <property type="entry name" value="MFS_trans_sf"/>
</dbReference>
<dbReference type="SUPFAM" id="SSF103473">
    <property type="entry name" value="MFS general substrate transporter"/>
    <property type="match status" value="1"/>
</dbReference>
<feature type="transmembrane region" description="Helical" evidence="6">
    <location>
        <begin position="231"/>
        <end position="253"/>
    </location>
</feature>
<evidence type="ECO:0000256" key="5">
    <source>
        <dbReference type="ARBA" id="ARBA00023136"/>
    </source>
</evidence>
<dbReference type="InterPro" id="IPR020846">
    <property type="entry name" value="MFS_dom"/>
</dbReference>
<reference evidence="8" key="1">
    <citation type="submission" date="2013-07" db="EMBL/GenBank/DDBJ databases">
        <title>The Genome Sequence of Cryptococcus dejecticola CBS10117.</title>
        <authorList>
            <consortium name="The Broad Institute Genome Sequencing Platform"/>
            <person name="Cuomo C."/>
            <person name="Litvintseva A."/>
            <person name="Chen Y."/>
            <person name="Heitman J."/>
            <person name="Sun S."/>
            <person name="Springer D."/>
            <person name="Dromer F."/>
            <person name="Young S.K."/>
            <person name="Zeng Q."/>
            <person name="Gargeya S."/>
            <person name="Fitzgerald M."/>
            <person name="Abouelleil A."/>
            <person name="Alvarado L."/>
            <person name="Berlin A.M."/>
            <person name="Chapman S.B."/>
            <person name="Dewar J."/>
            <person name="Goldberg J."/>
            <person name="Griggs A."/>
            <person name="Gujja S."/>
            <person name="Hansen M."/>
            <person name="Howarth C."/>
            <person name="Imamovic A."/>
            <person name="Larimer J."/>
            <person name="McCowan C."/>
            <person name="Murphy C."/>
            <person name="Pearson M."/>
            <person name="Priest M."/>
            <person name="Roberts A."/>
            <person name="Saif S."/>
            <person name="Shea T."/>
            <person name="Sykes S."/>
            <person name="Wortman J."/>
            <person name="Nusbaum C."/>
            <person name="Birren B."/>
        </authorList>
    </citation>
    <scope>NUCLEOTIDE SEQUENCE [LARGE SCALE GENOMIC DNA]</scope>
    <source>
        <strain evidence="8">CBS 10117</strain>
    </source>
</reference>
<evidence type="ECO:0000313" key="8">
    <source>
        <dbReference type="EMBL" id="OBR81559.1"/>
    </source>
</evidence>
<dbReference type="Pfam" id="PF07690">
    <property type="entry name" value="MFS_1"/>
    <property type="match status" value="1"/>
</dbReference>
<feature type="transmembrane region" description="Helical" evidence="6">
    <location>
        <begin position="394"/>
        <end position="415"/>
    </location>
</feature>
<feature type="transmembrane region" description="Helical" evidence="6">
    <location>
        <begin position="136"/>
        <end position="158"/>
    </location>
</feature>
<dbReference type="GeneID" id="28972028"/>
<keyword evidence="10" id="KW-1185">Reference proteome</keyword>
<reference evidence="9" key="2">
    <citation type="submission" date="2013-07" db="EMBL/GenBank/DDBJ databases">
        <authorList>
            <consortium name="The Broad Institute Genome Sequencing Platform"/>
            <person name="Cuomo C."/>
            <person name="Litvintseva A."/>
            <person name="Chen Y."/>
            <person name="Heitman J."/>
            <person name="Sun S."/>
            <person name="Springer D."/>
            <person name="Dromer F."/>
            <person name="Young S.K."/>
            <person name="Zeng Q."/>
            <person name="Gargeya S."/>
            <person name="Fitzgerald M."/>
            <person name="Abouelleil A."/>
            <person name="Alvarado L."/>
            <person name="Berlin A.M."/>
            <person name="Chapman S.B."/>
            <person name="Dewar J."/>
            <person name="Goldberg J."/>
            <person name="Griggs A."/>
            <person name="Gujja S."/>
            <person name="Hansen M."/>
            <person name="Howarth C."/>
            <person name="Imamovic A."/>
            <person name="Larimer J."/>
            <person name="McCowan C."/>
            <person name="Murphy C."/>
            <person name="Pearson M."/>
            <person name="Priest M."/>
            <person name="Roberts A."/>
            <person name="Saif S."/>
            <person name="Shea T."/>
            <person name="Sykes S."/>
            <person name="Wortman J."/>
            <person name="Nusbaum C."/>
            <person name="Birren B."/>
        </authorList>
    </citation>
    <scope>NUCLEOTIDE SEQUENCE</scope>
    <source>
        <strain evidence="9">CBS 10117</strain>
    </source>
</reference>
<feature type="transmembrane region" description="Helical" evidence="6">
    <location>
        <begin position="427"/>
        <end position="449"/>
    </location>
</feature>
<feature type="transmembrane region" description="Helical" evidence="6">
    <location>
        <begin position="164"/>
        <end position="186"/>
    </location>
</feature>
<feature type="transmembrane region" description="Helical" evidence="6">
    <location>
        <begin position="304"/>
        <end position="323"/>
    </location>
</feature>
<keyword evidence="4 6" id="KW-1133">Transmembrane helix</keyword>
<feature type="transmembrane region" description="Helical" evidence="6">
    <location>
        <begin position="343"/>
        <end position="360"/>
    </location>
</feature>
<dbReference type="PANTHER" id="PTHR43791">
    <property type="entry name" value="PERMEASE-RELATED"/>
    <property type="match status" value="1"/>
</dbReference>
<feature type="transmembrane region" description="Helical" evidence="6">
    <location>
        <begin position="67"/>
        <end position="84"/>
    </location>
</feature>